<feature type="compositionally biased region" description="Basic and acidic residues" evidence="1">
    <location>
        <begin position="16"/>
        <end position="26"/>
    </location>
</feature>
<dbReference type="AlphaFoldDB" id="A0AAV4NKW9"/>
<dbReference type="EMBL" id="BPLQ01001679">
    <property type="protein sequence ID" value="GIX83922.1"/>
    <property type="molecule type" value="Genomic_DNA"/>
</dbReference>
<gene>
    <name evidence="2" type="ORF">CDAR_27941</name>
</gene>
<reference evidence="2 3" key="1">
    <citation type="submission" date="2021-06" db="EMBL/GenBank/DDBJ databases">
        <title>Caerostris darwini draft genome.</title>
        <authorList>
            <person name="Kono N."/>
            <person name="Arakawa K."/>
        </authorList>
    </citation>
    <scope>NUCLEOTIDE SEQUENCE [LARGE SCALE GENOMIC DNA]</scope>
</reference>
<name>A0AAV4NKW9_9ARAC</name>
<comment type="caution">
    <text evidence="2">The sequence shown here is derived from an EMBL/GenBank/DDBJ whole genome shotgun (WGS) entry which is preliminary data.</text>
</comment>
<proteinExistence type="predicted"/>
<organism evidence="2 3">
    <name type="scientific">Caerostris darwini</name>
    <dbReference type="NCBI Taxonomy" id="1538125"/>
    <lineage>
        <taxon>Eukaryota</taxon>
        <taxon>Metazoa</taxon>
        <taxon>Ecdysozoa</taxon>
        <taxon>Arthropoda</taxon>
        <taxon>Chelicerata</taxon>
        <taxon>Arachnida</taxon>
        <taxon>Araneae</taxon>
        <taxon>Araneomorphae</taxon>
        <taxon>Entelegynae</taxon>
        <taxon>Araneoidea</taxon>
        <taxon>Araneidae</taxon>
        <taxon>Caerostris</taxon>
    </lineage>
</organism>
<sequence>FRTPTHPEIETETPENEARNSHSKSESFFRVQSSRFLTHDDRHYYCKATITKIVW</sequence>
<dbReference type="Proteomes" id="UP001054837">
    <property type="component" value="Unassembled WGS sequence"/>
</dbReference>
<keyword evidence="3" id="KW-1185">Reference proteome</keyword>
<evidence type="ECO:0000256" key="1">
    <source>
        <dbReference type="SAM" id="MobiDB-lite"/>
    </source>
</evidence>
<accession>A0AAV4NKW9</accession>
<evidence type="ECO:0000313" key="3">
    <source>
        <dbReference type="Proteomes" id="UP001054837"/>
    </source>
</evidence>
<evidence type="ECO:0000313" key="2">
    <source>
        <dbReference type="EMBL" id="GIX83922.1"/>
    </source>
</evidence>
<feature type="non-terminal residue" evidence="2">
    <location>
        <position position="1"/>
    </location>
</feature>
<protein>
    <submittedName>
        <fullName evidence="2">Uncharacterized protein</fullName>
    </submittedName>
</protein>
<feature type="region of interest" description="Disordered" evidence="1">
    <location>
        <begin position="1"/>
        <end position="26"/>
    </location>
</feature>